<dbReference type="HOGENOM" id="CLU_1207349_0_0_1"/>
<dbReference type="KEGG" id="scm:SCHCO_02695850"/>
<dbReference type="AlphaFoldDB" id="D8PUH2"/>
<feature type="compositionally biased region" description="Basic and acidic residues" evidence="1">
    <location>
        <begin position="56"/>
        <end position="74"/>
    </location>
</feature>
<feature type="compositionally biased region" description="Acidic residues" evidence="1">
    <location>
        <begin position="92"/>
        <end position="106"/>
    </location>
</feature>
<name>D8PUH2_SCHCM</name>
<feature type="compositionally biased region" description="Low complexity" evidence="1">
    <location>
        <begin position="112"/>
        <end position="128"/>
    </location>
</feature>
<organism evidence="3">
    <name type="scientific">Schizophyllum commune (strain H4-8 / FGSC 9210)</name>
    <name type="common">Split gill fungus</name>
    <dbReference type="NCBI Taxonomy" id="578458"/>
    <lineage>
        <taxon>Eukaryota</taxon>
        <taxon>Fungi</taxon>
        <taxon>Dikarya</taxon>
        <taxon>Basidiomycota</taxon>
        <taxon>Agaricomycotina</taxon>
        <taxon>Agaricomycetes</taxon>
        <taxon>Agaricomycetidae</taxon>
        <taxon>Agaricales</taxon>
        <taxon>Schizophyllaceae</taxon>
        <taxon>Schizophyllum</taxon>
    </lineage>
</organism>
<reference evidence="2 3" key="1">
    <citation type="journal article" date="2010" name="Nat. Biotechnol.">
        <title>Genome sequence of the model mushroom Schizophyllum commune.</title>
        <authorList>
            <person name="Ohm R.A."/>
            <person name="de Jong J.F."/>
            <person name="Lugones L.G."/>
            <person name="Aerts A."/>
            <person name="Kothe E."/>
            <person name="Stajich J.E."/>
            <person name="de Vries R.P."/>
            <person name="Record E."/>
            <person name="Levasseur A."/>
            <person name="Baker S.E."/>
            <person name="Bartholomew K.A."/>
            <person name="Coutinho P.M."/>
            <person name="Erdmann S."/>
            <person name="Fowler T.J."/>
            <person name="Gathman A.C."/>
            <person name="Lombard V."/>
            <person name="Henrissat B."/>
            <person name="Knabe N."/>
            <person name="Kuees U."/>
            <person name="Lilly W.W."/>
            <person name="Lindquist E."/>
            <person name="Lucas S."/>
            <person name="Magnuson J.K."/>
            <person name="Piumi F."/>
            <person name="Raudaskoski M."/>
            <person name="Salamov A."/>
            <person name="Schmutz J."/>
            <person name="Schwarze F.W.M.R."/>
            <person name="vanKuyk P.A."/>
            <person name="Horton J.S."/>
            <person name="Grigoriev I.V."/>
            <person name="Woesten H.A.B."/>
        </authorList>
    </citation>
    <scope>NUCLEOTIDE SEQUENCE [LARGE SCALE GENOMIC DNA]</scope>
    <source>
        <strain evidence="3">H4-8 / FGSC 9210</strain>
    </source>
</reference>
<feature type="compositionally biased region" description="Low complexity" evidence="1">
    <location>
        <begin position="204"/>
        <end position="215"/>
    </location>
</feature>
<evidence type="ECO:0000256" key="1">
    <source>
        <dbReference type="SAM" id="MobiDB-lite"/>
    </source>
</evidence>
<dbReference type="OrthoDB" id="3021720at2759"/>
<accession>D8PUH2</accession>
<proteinExistence type="predicted"/>
<dbReference type="VEuPathDB" id="FungiDB:SCHCODRAFT_02695850"/>
<evidence type="ECO:0000313" key="2">
    <source>
        <dbReference type="EMBL" id="EFJ00721.1"/>
    </source>
</evidence>
<keyword evidence="3" id="KW-1185">Reference proteome</keyword>
<dbReference type="eggNOG" id="ENOG502RBY2">
    <property type="taxonomic scope" value="Eukaryota"/>
</dbReference>
<feature type="non-terminal residue" evidence="2">
    <location>
        <position position="230"/>
    </location>
</feature>
<gene>
    <name evidence="2" type="ORF">SCHCODRAFT_84356</name>
</gene>
<sequence>MTINPFDDAMSVPRRASRHRPRSPTKRHRAYSPSTRADDISRLLDPAYASPTSSSRRAEGVYVDHRGELHDPDFKLFPPLPKPKAPRWEREESVDDLDALDDDDEPRETRRYTPSPSYTPTYSAPSSYTRVSQYPTVLPASYDSEDTVLGSIAPSFDDEKHPKSRRSALKLRMRRRRRDTDATAVTVEEEEPSPADTPSPQTPPSLLTPELPRSLYPQHPPSPRRARRAS</sequence>
<dbReference type="EMBL" id="GL377303">
    <property type="protein sequence ID" value="EFJ00721.1"/>
    <property type="molecule type" value="Genomic_DNA"/>
</dbReference>
<dbReference type="GeneID" id="9587197"/>
<protein>
    <submittedName>
        <fullName evidence="2">Expressed protein</fullName>
    </submittedName>
</protein>
<feature type="compositionally biased region" description="Basic residues" evidence="1">
    <location>
        <begin position="162"/>
        <end position="177"/>
    </location>
</feature>
<feature type="region of interest" description="Disordered" evidence="1">
    <location>
        <begin position="148"/>
        <end position="230"/>
    </location>
</feature>
<dbReference type="Proteomes" id="UP000007431">
    <property type="component" value="Unassembled WGS sequence"/>
</dbReference>
<feature type="region of interest" description="Disordered" evidence="1">
    <location>
        <begin position="1"/>
        <end position="128"/>
    </location>
</feature>
<dbReference type="InParanoid" id="D8PUH2"/>
<evidence type="ECO:0000313" key="3">
    <source>
        <dbReference type="Proteomes" id="UP000007431"/>
    </source>
</evidence>
<feature type="compositionally biased region" description="Basic residues" evidence="1">
    <location>
        <begin position="15"/>
        <end position="30"/>
    </location>
</feature>